<feature type="compositionally biased region" description="Low complexity" evidence="1">
    <location>
        <begin position="7"/>
        <end position="19"/>
    </location>
</feature>
<feature type="region of interest" description="Disordered" evidence="1">
    <location>
        <begin position="137"/>
        <end position="156"/>
    </location>
</feature>
<dbReference type="EMBL" id="SLUN01000006">
    <property type="protein sequence ID" value="TCL72322.1"/>
    <property type="molecule type" value="Genomic_DNA"/>
</dbReference>
<comment type="caution">
    <text evidence="2">The sequence shown here is derived from an EMBL/GenBank/DDBJ whole genome shotgun (WGS) entry which is preliminary data.</text>
</comment>
<evidence type="ECO:0000313" key="3">
    <source>
        <dbReference type="Proteomes" id="UP000295008"/>
    </source>
</evidence>
<evidence type="ECO:0000256" key="1">
    <source>
        <dbReference type="SAM" id="MobiDB-lite"/>
    </source>
</evidence>
<keyword evidence="3" id="KW-1185">Reference proteome</keyword>
<protein>
    <submittedName>
        <fullName evidence="2">Uncharacterized protein</fullName>
    </submittedName>
</protein>
<feature type="region of interest" description="Disordered" evidence="1">
    <location>
        <begin position="1"/>
        <end position="26"/>
    </location>
</feature>
<reference evidence="2 3" key="1">
    <citation type="submission" date="2019-03" db="EMBL/GenBank/DDBJ databases">
        <title>Genomic Encyclopedia of Type Strains, Phase IV (KMG-IV): sequencing the most valuable type-strain genomes for metagenomic binning, comparative biology and taxonomic classification.</title>
        <authorList>
            <person name="Goeker M."/>
        </authorList>
    </citation>
    <scope>NUCLEOTIDE SEQUENCE [LARGE SCALE GENOMIC DNA]</scope>
    <source>
        <strain evidence="2 3">LX-B</strain>
    </source>
</reference>
<sequence length="191" mass="20273">MNGQRPLAGGAFLTGTGAARNGSSPRQAVRFSFRKQAQGPGGDSLWNRPGCFATGFAGPAAVHGCLAAGQFVPVTGRSRAATEQACAITESVRMATGQSRTAMEQPCTVTERARAVTVQVGAVTGQVRTVIERARAETGQNHSGAEPVRFATEGKSRGRTRGCMVNKFSFSPLPSVIEPLYEHQNKFMLFR</sequence>
<evidence type="ECO:0000313" key="2">
    <source>
        <dbReference type="EMBL" id="TCL72322.1"/>
    </source>
</evidence>
<gene>
    <name evidence="2" type="ORF">EDC14_100630</name>
</gene>
<name>A0A4R1S1Z1_HYDET</name>
<proteinExistence type="predicted"/>
<organism evidence="2 3">
    <name type="scientific">Hydrogenispora ethanolica</name>
    <dbReference type="NCBI Taxonomy" id="1082276"/>
    <lineage>
        <taxon>Bacteria</taxon>
        <taxon>Bacillati</taxon>
        <taxon>Bacillota</taxon>
        <taxon>Hydrogenispora</taxon>
    </lineage>
</organism>
<accession>A0A4R1S1Z1</accession>
<dbReference type="Proteomes" id="UP000295008">
    <property type="component" value="Unassembled WGS sequence"/>
</dbReference>
<dbReference type="AlphaFoldDB" id="A0A4R1S1Z1"/>